<comment type="caution">
    <text evidence="10">The sequence shown here is derived from an EMBL/GenBank/DDBJ whole genome shotgun (WGS) entry which is preliminary data.</text>
</comment>
<dbReference type="PANTHER" id="PTHR46730">
    <property type="entry name" value="POLYCYSTIN-1"/>
    <property type="match status" value="1"/>
</dbReference>
<dbReference type="PANTHER" id="PTHR46730:SF1">
    <property type="entry name" value="PLAT DOMAIN-CONTAINING PROTEIN"/>
    <property type="match status" value="1"/>
</dbReference>
<feature type="signal peptide" evidence="8">
    <location>
        <begin position="1"/>
        <end position="23"/>
    </location>
</feature>
<protein>
    <recommendedName>
        <fullName evidence="9">PKD/REJ-like domain-containing protein</fullName>
    </recommendedName>
</protein>
<gene>
    <name evidence="10" type="ORF">HDU87_004510</name>
</gene>
<reference evidence="10" key="1">
    <citation type="submission" date="2020-05" db="EMBL/GenBank/DDBJ databases">
        <title>Phylogenomic resolution of chytrid fungi.</title>
        <authorList>
            <person name="Stajich J.E."/>
            <person name="Amses K."/>
            <person name="Simmons R."/>
            <person name="Seto K."/>
            <person name="Myers J."/>
            <person name="Bonds A."/>
            <person name="Quandt C.A."/>
            <person name="Barry K."/>
            <person name="Liu P."/>
            <person name="Grigoriev I."/>
            <person name="Longcore J.E."/>
            <person name="James T.Y."/>
        </authorList>
    </citation>
    <scope>NUCLEOTIDE SEQUENCE</scope>
    <source>
        <strain evidence="10">JEL0379</strain>
    </source>
</reference>
<keyword evidence="5 7" id="KW-0472">Membrane</keyword>
<keyword evidence="3" id="KW-0677">Repeat</keyword>
<evidence type="ECO:0000313" key="10">
    <source>
        <dbReference type="EMBL" id="KAJ3177259.1"/>
    </source>
</evidence>
<dbReference type="GO" id="GO:0005261">
    <property type="term" value="F:monoatomic cation channel activity"/>
    <property type="evidence" value="ECO:0007669"/>
    <property type="project" value="TreeGrafter"/>
</dbReference>
<dbReference type="AlphaFoldDB" id="A0AAD5XRT9"/>
<sequence>MRLLGLPGATAAGLIGLIHWASADFSVSLLSTCGPISVIGKGLPDGANGVQYAWTVSKDSPVQLPADTVAALANGTWGNAVVTIPAANRDATQTGNLILNVRVNYNVTSYLTATQTTTAQGATATTTMTTTKFMSTTANAGMSSTTTPSAATTTGSTSTTSGATTTTAGSTGSTSTTTPSAATTTAAATTTTATGATTTTTAAAAAATTTSASATTTSASAVETTTASATTTSESAVETTTASATTTSESAVETTTASATTTSESAVETTTASATTTSESAVTESASTTSAASAGLAARALVKRDVVITAVVTPGVANGTISISIQANAPPTVSIAGGVTTLSVGSSGASLTAIGQYSGCSPSATLTYLWTSDQPFPAGSVFTLPTLFINKGVFSGTYVTVTVTGTDSGTTTTANQTVTVQPLPHVVVAAIAGDSPRASGVNIPLLLDGSSSVDTNYPSATLTYVWTCAASAGGTCPTISSTTNVLKFDKNTLTVGTYTFTLTVTSSGVSGSAQTTVNVAATIPLSCTINYDASNTPVASIIASTVIGFRSSCVGDVAASATYSWSTTASNVGPSNILYGSITSSLVYLAPNSLTAGTYTFSLTATSGTASFLTTTTIVVHGPPSGGTFNVDGNFPGTAFTDKYLISAAGWSNPDTLSDPTLKYAFSYVTSDGVETSLGIRSPASSVTVAIPTVGNVAIYGRVYNSIGGVTSSLIRNVTLNALSAAQVDLAIVSQAAALTAAIASNDPQQVIAASVVAAALIKQSAGQSITTAAGLELAAARQDQVVTAMVNLAGNVKDSDTANSCAAALLSNDLSIMPAASQGKALNAVGQLAQSIIFDTTPGSVPLDKKIGGSMVNTMGNLFPVIPKSSSSLMRRQSTYSTKSADLITAADPSVAAAALTSAHQSGAAMSKGSACVANTTPSVQLLSGPATATDDSVLASQYVPLTGGSSSTTNLGYMNASIVHPSLTDPSYVSTGAASDANGAAGCTVSTALLAPGARGANSTYNYYAPVLSLSYDNPTSSLQNLLSGAVFDAYIPETQTVPANMNPECRIWDGTEFSSTHCTTLTDGVAPLVHCQCEFVVPATTSLVKRESAHIFKRATNNYPAVEIAVARVTAPGTGSGSNKLSGGAIAGITIGSVVGAAAIVAVGAVVAKKHSRPRTTAL</sequence>
<name>A0AAD5XRT9_9FUNG</name>
<dbReference type="Proteomes" id="UP001212152">
    <property type="component" value="Unassembled WGS sequence"/>
</dbReference>
<keyword evidence="2 7" id="KW-0812">Transmembrane</keyword>
<evidence type="ECO:0000256" key="4">
    <source>
        <dbReference type="ARBA" id="ARBA00022989"/>
    </source>
</evidence>
<keyword evidence="11" id="KW-1185">Reference proteome</keyword>
<evidence type="ECO:0000256" key="6">
    <source>
        <dbReference type="SAM" id="MobiDB-lite"/>
    </source>
</evidence>
<evidence type="ECO:0000256" key="2">
    <source>
        <dbReference type="ARBA" id="ARBA00022692"/>
    </source>
</evidence>
<organism evidence="10 11">
    <name type="scientific">Geranomyces variabilis</name>
    <dbReference type="NCBI Taxonomy" id="109894"/>
    <lineage>
        <taxon>Eukaryota</taxon>
        <taxon>Fungi</taxon>
        <taxon>Fungi incertae sedis</taxon>
        <taxon>Chytridiomycota</taxon>
        <taxon>Chytridiomycota incertae sedis</taxon>
        <taxon>Chytridiomycetes</taxon>
        <taxon>Spizellomycetales</taxon>
        <taxon>Powellomycetaceae</taxon>
        <taxon>Geranomyces</taxon>
    </lineage>
</organism>
<dbReference type="EMBL" id="JADGJQ010000034">
    <property type="protein sequence ID" value="KAJ3177259.1"/>
    <property type="molecule type" value="Genomic_DNA"/>
</dbReference>
<proteinExistence type="predicted"/>
<evidence type="ECO:0000256" key="3">
    <source>
        <dbReference type="ARBA" id="ARBA00022737"/>
    </source>
</evidence>
<comment type="subcellular location">
    <subcellularLocation>
        <location evidence="1">Membrane</location>
    </subcellularLocation>
</comment>
<evidence type="ECO:0000259" key="9">
    <source>
        <dbReference type="Pfam" id="PF02010"/>
    </source>
</evidence>
<feature type="region of interest" description="Disordered" evidence="6">
    <location>
        <begin position="139"/>
        <end position="182"/>
    </location>
</feature>
<feature type="transmembrane region" description="Helical" evidence="7">
    <location>
        <begin position="1132"/>
        <end position="1155"/>
    </location>
</feature>
<feature type="region of interest" description="Disordered" evidence="6">
    <location>
        <begin position="209"/>
        <end position="289"/>
    </location>
</feature>
<dbReference type="Gene3D" id="2.60.40.10">
    <property type="entry name" value="Immunoglobulins"/>
    <property type="match status" value="1"/>
</dbReference>
<evidence type="ECO:0000313" key="11">
    <source>
        <dbReference type="Proteomes" id="UP001212152"/>
    </source>
</evidence>
<keyword evidence="4 7" id="KW-1133">Transmembrane helix</keyword>
<dbReference type="InterPro" id="IPR013783">
    <property type="entry name" value="Ig-like_fold"/>
</dbReference>
<accession>A0AAD5XRT9</accession>
<dbReference type="GO" id="GO:0005886">
    <property type="term" value="C:plasma membrane"/>
    <property type="evidence" value="ECO:0007669"/>
    <property type="project" value="TreeGrafter"/>
</dbReference>
<evidence type="ECO:0000256" key="7">
    <source>
        <dbReference type="SAM" id="Phobius"/>
    </source>
</evidence>
<keyword evidence="8" id="KW-0732">Signal</keyword>
<evidence type="ECO:0000256" key="1">
    <source>
        <dbReference type="ARBA" id="ARBA00004370"/>
    </source>
</evidence>
<feature type="chain" id="PRO_5041935342" description="PKD/REJ-like domain-containing protein" evidence="8">
    <location>
        <begin position="24"/>
        <end position="1166"/>
    </location>
</feature>
<dbReference type="Pfam" id="PF02010">
    <property type="entry name" value="REJ"/>
    <property type="match status" value="1"/>
</dbReference>
<dbReference type="InterPro" id="IPR002859">
    <property type="entry name" value="PKD/REJ-like"/>
</dbReference>
<evidence type="ECO:0000256" key="8">
    <source>
        <dbReference type="SAM" id="SignalP"/>
    </source>
</evidence>
<dbReference type="GO" id="GO:0006816">
    <property type="term" value="P:calcium ion transport"/>
    <property type="evidence" value="ECO:0007669"/>
    <property type="project" value="TreeGrafter"/>
</dbReference>
<evidence type="ECO:0000256" key="5">
    <source>
        <dbReference type="ARBA" id="ARBA00023136"/>
    </source>
</evidence>
<feature type="domain" description="PKD/REJ-like" evidence="9">
    <location>
        <begin position="360"/>
        <end position="755"/>
    </location>
</feature>